<feature type="region of interest" description="Disordered" evidence="16">
    <location>
        <begin position="1621"/>
        <end position="1645"/>
    </location>
</feature>
<gene>
    <name evidence="19" type="ORF">ACA1_279800</name>
</gene>
<evidence type="ECO:0000256" key="4">
    <source>
        <dbReference type="ARBA" id="ARBA00022593"/>
    </source>
</evidence>
<dbReference type="KEGG" id="acan:ACA1_279800"/>
<feature type="compositionally biased region" description="Basic residues" evidence="16">
    <location>
        <begin position="1335"/>
        <end position="1350"/>
    </location>
</feature>
<dbReference type="VEuPathDB" id="AmoebaDB:ACA1_279800"/>
<evidence type="ECO:0000256" key="10">
    <source>
        <dbReference type="ARBA" id="ARBA00023136"/>
    </source>
</evidence>
<dbReference type="Gene3D" id="2.30.280.10">
    <property type="entry name" value="SRA-YDG"/>
    <property type="match status" value="1"/>
</dbReference>
<protein>
    <recommendedName>
        <fullName evidence="3">RING-type E3 ubiquitin transferase</fullName>
        <ecNumber evidence="3">2.3.2.27</ecNumber>
    </recommendedName>
</protein>
<evidence type="ECO:0000256" key="5">
    <source>
        <dbReference type="ARBA" id="ARBA00022679"/>
    </source>
</evidence>
<evidence type="ECO:0000256" key="1">
    <source>
        <dbReference type="ARBA" id="ARBA00000900"/>
    </source>
</evidence>
<dbReference type="GO" id="GO:0016567">
    <property type="term" value="P:protein ubiquitination"/>
    <property type="evidence" value="ECO:0007669"/>
    <property type="project" value="UniProtKB-UniPathway"/>
</dbReference>
<dbReference type="PROSITE" id="PS51015">
    <property type="entry name" value="YDG"/>
    <property type="match status" value="1"/>
</dbReference>
<dbReference type="InterPro" id="IPR011011">
    <property type="entry name" value="Znf_FYVE_PHD"/>
</dbReference>
<dbReference type="Gene3D" id="3.30.40.10">
    <property type="entry name" value="Zinc/RING finger domain, C3HC4 (zinc finger)"/>
    <property type="match status" value="1"/>
</dbReference>
<evidence type="ECO:0000256" key="6">
    <source>
        <dbReference type="ARBA" id="ARBA00022723"/>
    </source>
</evidence>
<dbReference type="PROSITE" id="PS01359">
    <property type="entry name" value="ZF_PHD_1"/>
    <property type="match status" value="1"/>
</dbReference>
<evidence type="ECO:0000259" key="18">
    <source>
        <dbReference type="PROSITE" id="PS51015"/>
    </source>
</evidence>
<dbReference type="SUPFAM" id="SSF51197">
    <property type="entry name" value="Clavaminate synthase-like"/>
    <property type="match status" value="1"/>
</dbReference>
<comment type="catalytic activity">
    <reaction evidence="1">
        <text>S-ubiquitinyl-[E2 ubiquitin-conjugating enzyme]-L-cysteine + [acceptor protein]-L-lysine = [E2 ubiquitin-conjugating enzyme]-L-cysteine + N(6)-ubiquitinyl-[acceptor protein]-L-lysine.</text>
        <dbReference type="EC" id="2.3.2.27"/>
    </reaction>
</comment>
<dbReference type="InterPro" id="IPR019787">
    <property type="entry name" value="Znf_PHD-finger"/>
</dbReference>
<keyword evidence="20" id="KW-1185">Reference proteome</keyword>
<dbReference type="CDD" id="cd15552">
    <property type="entry name" value="PHD_PHF3_like"/>
    <property type="match status" value="1"/>
</dbReference>
<evidence type="ECO:0000313" key="20">
    <source>
        <dbReference type="Proteomes" id="UP000011083"/>
    </source>
</evidence>
<feature type="region of interest" description="Disordered" evidence="16">
    <location>
        <begin position="1305"/>
        <end position="1352"/>
    </location>
</feature>
<sequence>MQDPNFLKYINTTIKLLSTHSGRDKVAKTLHYASRIWIWHLQNKGKKERADQIESFRQAIGNSRRVGRFFSLLNSIPSIYQLVFPDPRTKDRESDLFRFLLVVANVSDMLYYVSDNLTYAAKYGFIKLSPETNYFWEELVGSWTWFVSMIVYIAHDIKTYLKLQQQRLRLEHQVMKDSTTAKASASALAATDEEIFNNRLSLIRNLADMQLAIYFCFPNSTWSSQWVGLFGVINAVTGADFMFWQDGRQRVLNKSVHEVTNSVLGRIIEKKKRGIARSHGIQLKKIKKTATRHSSLEGLMALKTFVGDFLDKGCYNKLLEAVGEDIEARVERLQSYDEINFVWMVSFFTGFQRLRNSHREQFTAIFYVLAILLILDLSRTRGLAFGRLERTNWGERERRQPSGGAGIRLHKTLSLGEKKQAVALPVVSISLPPFSPASTTPTTDPLRRFPPPPTSSATATTTSSTSSSSTNTTATSKVGPPLHANDGKPRQQQPPQATPGGPLDDHAAGIKAKARKQQPKEAHSVQSKESTAAAAAGRNYIIFPSLAEMADTEAGKKASLSLSDGAPSVQFRRHFLFPEAGAALFSNLTTQACWVDDREGSTGRAPSKFAWFGDSRSELSSGGVVIKHEEWTRIPLLSELRDKLETEFHTTFNAVHCSYFRNGSECSGGCPDDPQSQKTDAVFVCLGQKRNLLLSPKARQDCGTSSKLPHVRVVMEANAALFVHRTARSLYDYSVPQSEELVTGGNIMLCFRRLAATPKNTTPTVAGRDPLRSSQSRTEGSQAGDKTKTPSGKGNTAARNAPTSAKNVIYIDEDDEVLDSQREASTSVKTDDLQDYVGRIFSSRHDLYSLGLHMTYTTSICGNMEKGADSILLSDPAAPPVNERLLYTCVNNSHENQIERAVLQCTDHHYTNKQINVLNDIPVRLVRGWRADYETKSSRSSDKDDERMWYRYDGLYSVRHYVDEPSRDDGPPSGRGEGPVFCEFLLTRLPLYPTPPLPPMAPKRSEPPKPTLPSISSLTSLPPPSSFRDARKIDLRQGDYLSRDYDDDDGVEIIEVKHASQPPHHLHPTSTSSSSSTSQHGQQPRQLLPPTSSLLNPSASSSPLRRLSGSEPPSRMPTSYSQLMPASSPQRQHPQHATAAASAAVVHTAAGHSPLHENRLQRTLATELSRGFFEARRSTTSASGLHPPPPSQSNSSNLNAAMLMYNLFGVNPVMPQAPPGLAALYPAVTPYSDPQQQQQLSELFRPATTSIPAQHHLAALAPPPSAAQSPMALQPSLYEVPTAHLLFFMNLIPQKDREIAQIMRQKELDNAKPKRKDESHDKKRKRRSKEEASGTKKKGGSSKSNGRSRRSTVDEEYIDLGLVDNEDDEIINNWSSRRRGAAVQKKSDVEWEKVKELAAAERSVKRKKSSGGGGSSRHHKAEPVDAEPMRPKEVSPNKRSRSDRKGRGAAEGEDEGSVFCICRSSEEYGFMIACDKCNEWFHGGCVGLTPAEGQEMKTYICPRCHPPNPRKKAFPLATPCPRRSRVGVATKKENENEEDEFVVDEEKIEWNELGEVVYCGDGDMTDDFQSDDPSGFVFVAYGSFDDIAREREEARKTREDYVKKQQQQRYLQQRLQAIIKQDNAATNGNPAVEPALEEPTASLHP</sequence>
<evidence type="ECO:0000256" key="2">
    <source>
        <dbReference type="ARBA" id="ARBA00004906"/>
    </source>
</evidence>
<dbReference type="InterPro" id="IPR003105">
    <property type="entry name" value="SRA_YDG"/>
</dbReference>
<keyword evidence="8" id="KW-0833">Ubl conjugation pathway</keyword>
<keyword evidence="4" id="KW-0962">Peroxisome biogenesis</keyword>
<proteinExistence type="predicted"/>
<keyword evidence="10" id="KW-0472">Membrane</keyword>
<evidence type="ECO:0000256" key="15">
    <source>
        <dbReference type="PROSITE-ProRule" id="PRU00358"/>
    </source>
</evidence>
<evidence type="ECO:0000256" key="3">
    <source>
        <dbReference type="ARBA" id="ARBA00012483"/>
    </source>
</evidence>
<dbReference type="GO" id="GO:0061630">
    <property type="term" value="F:ubiquitin protein ligase activity"/>
    <property type="evidence" value="ECO:0007669"/>
    <property type="project" value="UniProtKB-EC"/>
</dbReference>
<dbReference type="Pfam" id="PF05648">
    <property type="entry name" value="PEX11"/>
    <property type="match status" value="1"/>
</dbReference>
<dbReference type="InterPro" id="IPR015947">
    <property type="entry name" value="PUA-like_sf"/>
</dbReference>
<dbReference type="GO" id="GO:0016559">
    <property type="term" value="P:peroxisome fission"/>
    <property type="evidence" value="ECO:0007669"/>
    <property type="project" value="InterPro"/>
</dbReference>
<feature type="region of interest" description="Disordered" evidence="16">
    <location>
        <begin position="433"/>
        <end position="533"/>
    </location>
</feature>
<feature type="compositionally biased region" description="Basic and acidic residues" evidence="16">
    <location>
        <begin position="1305"/>
        <end position="1321"/>
    </location>
</feature>
<feature type="domain" description="PHD-type" evidence="17">
    <location>
        <begin position="1457"/>
        <end position="1507"/>
    </location>
</feature>
<dbReference type="Gene3D" id="2.60.120.590">
    <property type="entry name" value="Alpha-ketoglutarate-dependent dioxygenase AlkB-like"/>
    <property type="match status" value="1"/>
</dbReference>
<organism evidence="19 20">
    <name type="scientific">Acanthamoeba castellanii (strain ATCC 30010 / Neff)</name>
    <dbReference type="NCBI Taxonomy" id="1257118"/>
    <lineage>
        <taxon>Eukaryota</taxon>
        <taxon>Amoebozoa</taxon>
        <taxon>Discosea</taxon>
        <taxon>Longamoebia</taxon>
        <taxon>Centramoebida</taxon>
        <taxon>Acanthamoebidae</taxon>
        <taxon>Acanthamoeba</taxon>
    </lineage>
</organism>
<dbReference type="InterPro" id="IPR019786">
    <property type="entry name" value="Zinc_finger_PHD-type_CS"/>
</dbReference>
<dbReference type="InterPro" id="IPR013083">
    <property type="entry name" value="Znf_RING/FYVE/PHD"/>
</dbReference>
<dbReference type="RefSeq" id="XP_004344731.1">
    <property type="nucleotide sequence ID" value="XM_004344681.1"/>
</dbReference>
<dbReference type="GO" id="GO:0005778">
    <property type="term" value="C:peroxisomal membrane"/>
    <property type="evidence" value="ECO:0007669"/>
    <property type="project" value="UniProtKB-SubCell"/>
</dbReference>
<dbReference type="PANTHER" id="PTHR12652:SF50">
    <property type="entry name" value="PEROXIN 11"/>
    <property type="match status" value="1"/>
</dbReference>
<comment type="subcellular location">
    <subcellularLocation>
        <location evidence="15">Nucleus</location>
    </subcellularLocation>
    <subcellularLocation>
        <location evidence="13">Peroxisome membrane</location>
    </subcellularLocation>
</comment>
<keyword evidence="5" id="KW-0808">Transferase</keyword>
<feature type="region of interest" description="Disordered" evidence="16">
    <location>
        <begin position="1399"/>
        <end position="1451"/>
    </location>
</feature>
<evidence type="ECO:0000256" key="16">
    <source>
        <dbReference type="SAM" id="MobiDB-lite"/>
    </source>
</evidence>
<feature type="compositionally biased region" description="Polar residues" evidence="16">
    <location>
        <begin position="789"/>
        <end position="804"/>
    </location>
</feature>
<feature type="compositionally biased region" description="Polar residues" evidence="16">
    <location>
        <begin position="772"/>
        <end position="781"/>
    </location>
</feature>
<keyword evidence="12 15" id="KW-0539">Nucleus</keyword>
<dbReference type="Pfam" id="PF00628">
    <property type="entry name" value="PHD"/>
    <property type="match status" value="1"/>
</dbReference>
<dbReference type="InterPro" id="IPR037151">
    <property type="entry name" value="AlkB-like_sf"/>
</dbReference>
<evidence type="ECO:0000256" key="8">
    <source>
        <dbReference type="ARBA" id="ARBA00022786"/>
    </source>
</evidence>
<feature type="compositionally biased region" description="Low complexity" evidence="16">
    <location>
        <begin position="1060"/>
        <end position="1113"/>
    </location>
</feature>
<feature type="compositionally biased region" description="Low complexity" evidence="16">
    <location>
        <begin position="455"/>
        <end position="476"/>
    </location>
</feature>
<evidence type="ECO:0000256" key="14">
    <source>
        <dbReference type="PROSITE-ProRule" id="PRU00146"/>
    </source>
</evidence>
<evidence type="ECO:0000256" key="9">
    <source>
        <dbReference type="ARBA" id="ARBA00022833"/>
    </source>
</evidence>
<evidence type="ECO:0000256" key="7">
    <source>
        <dbReference type="ARBA" id="ARBA00022771"/>
    </source>
</evidence>
<dbReference type="Pfam" id="PF02182">
    <property type="entry name" value="SAD_SRA"/>
    <property type="match status" value="1"/>
</dbReference>
<evidence type="ECO:0000313" key="19">
    <source>
        <dbReference type="EMBL" id="ELR20988.1"/>
    </source>
</evidence>
<dbReference type="SUPFAM" id="SSF88697">
    <property type="entry name" value="PUA domain-like"/>
    <property type="match status" value="1"/>
</dbReference>
<keyword evidence="7 14" id="KW-0863">Zinc-finger</keyword>
<keyword evidence="9" id="KW-0862">Zinc</keyword>
<dbReference type="OrthoDB" id="21582at2759"/>
<feature type="compositionally biased region" description="Polar residues" evidence="16">
    <location>
        <begin position="1116"/>
        <end position="1132"/>
    </location>
</feature>
<dbReference type="UniPathway" id="UPA00143"/>
<feature type="region of interest" description="Disordered" evidence="16">
    <location>
        <begin position="1058"/>
        <end position="1157"/>
    </location>
</feature>
<name>L8H8D9_ACACF</name>
<dbReference type="SUPFAM" id="SSF57903">
    <property type="entry name" value="FYVE/PHD zinc finger"/>
    <property type="match status" value="1"/>
</dbReference>
<accession>L8H8D9</accession>
<evidence type="ECO:0000256" key="11">
    <source>
        <dbReference type="ARBA" id="ARBA00023140"/>
    </source>
</evidence>
<dbReference type="InterPro" id="IPR036987">
    <property type="entry name" value="SRA-YDG_sf"/>
</dbReference>
<evidence type="ECO:0000259" key="17">
    <source>
        <dbReference type="PROSITE" id="PS50016"/>
    </source>
</evidence>
<feature type="region of interest" description="Disordered" evidence="16">
    <location>
        <begin position="761"/>
        <end position="804"/>
    </location>
</feature>
<evidence type="ECO:0000256" key="13">
    <source>
        <dbReference type="ARBA" id="ARBA00046271"/>
    </source>
</evidence>
<dbReference type="GO" id="GO:0005634">
    <property type="term" value="C:nucleus"/>
    <property type="evidence" value="ECO:0007669"/>
    <property type="project" value="UniProtKB-SubCell"/>
</dbReference>
<comment type="pathway">
    <text evidence="2">Protein modification; protein ubiquitination.</text>
</comment>
<feature type="region of interest" description="Disordered" evidence="16">
    <location>
        <begin position="1175"/>
        <end position="1197"/>
    </location>
</feature>
<feature type="region of interest" description="Disordered" evidence="16">
    <location>
        <begin position="995"/>
        <end position="1032"/>
    </location>
</feature>
<dbReference type="InterPro" id="IPR008733">
    <property type="entry name" value="PEX11"/>
</dbReference>
<dbReference type="GO" id="GO:0008270">
    <property type="term" value="F:zinc ion binding"/>
    <property type="evidence" value="ECO:0007669"/>
    <property type="project" value="UniProtKB-KW"/>
</dbReference>
<dbReference type="EC" id="2.3.2.27" evidence="3"/>
<dbReference type="EMBL" id="KB007908">
    <property type="protein sequence ID" value="ELR20988.1"/>
    <property type="molecule type" value="Genomic_DNA"/>
</dbReference>
<feature type="compositionally biased region" description="Low complexity" evidence="16">
    <location>
        <begin position="1136"/>
        <end position="1150"/>
    </location>
</feature>
<dbReference type="PANTHER" id="PTHR12652">
    <property type="entry name" value="PEROXISOMAL BIOGENESIS FACTOR 11"/>
    <property type="match status" value="1"/>
</dbReference>
<feature type="compositionally biased region" description="Low complexity" evidence="16">
    <location>
        <begin position="490"/>
        <end position="502"/>
    </location>
</feature>
<reference evidence="19 20" key="1">
    <citation type="journal article" date="2013" name="Genome Biol.">
        <title>Genome of Acanthamoeba castellanii highlights extensive lateral gene transfer and early evolution of tyrosine kinase signaling.</title>
        <authorList>
            <person name="Clarke M."/>
            <person name="Lohan A.J."/>
            <person name="Liu B."/>
            <person name="Lagkouvardos I."/>
            <person name="Roy S."/>
            <person name="Zafar N."/>
            <person name="Bertelli C."/>
            <person name="Schilde C."/>
            <person name="Kianianmomeni A."/>
            <person name="Burglin T.R."/>
            <person name="Frech C."/>
            <person name="Turcotte B."/>
            <person name="Kopec K.O."/>
            <person name="Synnott J.M."/>
            <person name="Choo C."/>
            <person name="Paponov I."/>
            <person name="Finkler A."/>
            <person name="Soon Heng Tan C."/>
            <person name="Hutchins A.P."/>
            <person name="Weinmeier T."/>
            <person name="Rattei T."/>
            <person name="Chu J.S."/>
            <person name="Gimenez G."/>
            <person name="Irimia M."/>
            <person name="Rigden D.J."/>
            <person name="Fitzpatrick D.A."/>
            <person name="Lorenzo-Morales J."/>
            <person name="Bateman A."/>
            <person name="Chiu C.H."/>
            <person name="Tang P."/>
            <person name="Hegemann P."/>
            <person name="Fromm H."/>
            <person name="Raoult D."/>
            <person name="Greub G."/>
            <person name="Miranda-Saavedra D."/>
            <person name="Chen N."/>
            <person name="Nash P."/>
            <person name="Ginger M.L."/>
            <person name="Horn M."/>
            <person name="Schaap P."/>
            <person name="Caler L."/>
            <person name="Loftus B."/>
        </authorList>
    </citation>
    <scope>NUCLEOTIDE SEQUENCE [LARGE SCALE GENOMIC DNA]</scope>
    <source>
        <strain evidence="19 20">Neff</strain>
    </source>
</reference>
<dbReference type="PROSITE" id="PS50016">
    <property type="entry name" value="ZF_PHD_2"/>
    <property type="match status" value="1"/>
</dbReference>
<feature type="compositionally biased region" description="Basic and acidic residues" evidence="16">
    <location>
        <begin position="1421"/>
        <end position="1436"/>
    </location>
</feature>
<dbReference type="SMART" id="SM00249">
    <property type="entry name" value="PHD"/>
    <property type="match status" value="1"/>
</dbReference>
<evidence type="ECO:0000256" key="12">
    <source>
        <dbReference type="ARBA" id="ARBA00023242"/>
    </source>
</evidence>
<dbReference type="Proteomes" id="UP000011083">
    <property type="component" value="Unassembled WGS sequence"/>
</dbReference>
<dbReference type="InterPro" id="IPR001965">
    <property type="entry name" value="Znf_PHD"/>
</dbReference>
<keyword evidence="11" id="KW-0576">Peroxisome</keyword>
<keyword evidence="6" id="KW-0479">Metal-binding</keyword>
<dbReference type="GeneID" id="14921861"/>
<feature type="compositionally biased region" description="Low complexity" evidence="16">
    <location>
        <begin position="433"/>
        <end position="444"/>
    </location>
</feature>
<feature type="domain" description="YDG" evidence="18">
    <location>
        <begin position="830"/>
        <end position="988"/>
    </location>
</feature>
<dbReference type="STRING" id="1257118.L8H8D9"/>